<dbReference type="Pfam" id="PF01047">
    <property type="entry name" value="MarR"/>
    <property type="match status" value="1"/>
</dbReference>
<gene>
    <name evidence="5" type="ORF">IAA45_06460</name>
</gene>
<proteinExistence type="predicted"/>
<evidence type="ECO:0000313" key="5">
    <source>
        <dbReference type="EMBL" id="HIX59342.1"/>
    </source>
</evidence>
<organism evidence="5 6">
    <name type="scientific">Candidatus Blautia gallistercoris</name>
    <dbReference type="NCBI Taxonomy" id="2838490"/>
    <lineage>
        <taxon>Bacteria</taxon>
        <taxon>Bacillati</taxon>
        <taxon>Bacillota</taxon>
        <taxon>Clostridia</taxon>
        <taxon>Lachnospirales</taxon>
        <taxon>Lachnospiraceae</taxon>
        <taxon>Blautia</taxon>
    </lineage>
</organism>
<dbReference type="InterPro" id="IPR036388">
    <property type="entry name" value="WH-like_DNA-bd_sf"/>
</dbReference>
<keyword evidence="1" id="KW-0805">Transcription regulation</keyword>
<name>A0A9D1WJJ9_9FIRM</name>
<evidence type="ECO:0000259" key="4">
    <source>
        <dbReference type="PROSITE" id="PS50995"/>
    </source>
</evidence>
<evidence type="ECO:0000256" key="2">
    <source>
        <dbReference type="ARBA" id="ARBA00023125"/>
    </source>
</evidence>
<feature type="domain" description="HTH marR-type" evidence="4">
    <location>
        <begin position="1"/>
        <end position="127"/>
    </location>
</feature>
<accession>A0A9D1WJJ9</accession>
<dbReference type="SUPFAM" id="SSF46785">
    <property type="entry name" value="Winged helix' DNA-binding domain"/>
    <property type="match status" value="1"/>
</dbReference>
<protein>
    <submittedName>
        <fullName evidence="5">MarR family transcriptional regulator</fullName>
    </submittedName>
</protein>
<dbReference type="PANTHER" id="PTHR42756:SF1">
    <property type="entry name" value="TRANSCRIPTIONAL REPRESSOR OF EMRAB OPERON"/>
    <property type="match status" value="1"/>
</dbReference>
<dbReference type="PROSITE" id="PS50995">
    <property type="entry name" value="HTH_MARR_2"/>
    <property type="match status" value="1"/>
</dbReference>
<keyword evidence="2" id="KW-0238">DNA-binding</keyword>
<keyword evidence="3" id="KW-0804">Transcription</keyword>
<evidence type="ECO:0000256" key="3">
    <source>
        <dbReference type="ARBA" id="ARBA00023163"/>
    </source>
</evidence>
<dbReference type="EMBL" id="DXEX01000141">
    <property type="protein sequence ID" value="HIX59342.1"/>
    <property type="molecule type" value="Genomic_DNA"/>
</dbReference>
<dbReference type="GO" id="GO:0003700">
    <property type="term" value="F:DNA-binding transcription factor activity"/>
    <property type="evidence" value="ECO:0007669"/>
    <property type="project" value="InterPro"/>
</dbReference>
<dbReference type="Gene3D" id="1.10.10.10">
    <property type="entry name" value="Winged helix-like DNA-binding domain superfamily/Winged helix DNA-binding domain"/>
    <property type="match status" value="1"/>
</dbReference>
<evidence type="ECO:0000313" key="6">
    <source>
        <dbReference type="Proteomes" id="UP000886817"/>
    </source>
</evidence>
<evidence type="ECO:0000256" key="1">
    <source>
        <dbReference type="ARBA" id="ARBA00023015"/>
    </source>
</evidence>
<dbReference type="PANTHER" id="PTHR42756">
    <property type="entry name" value="TRANSCRIPTIONAL REGULATOR, MARR"/>
    <property type="match status" value="1"/>
</dbReference>
<dbReference type="InterPro" id="IPR000835">
    <property type="entry name" value="HTH_MarR-typ"/>
</dbReference>
<dbReference type="SMART" id="SM00419">
    <property type="entry name" value="HTH_CRP"/>
    <property type="match status" value="1"/>
</dbReference>
<comment type="caution">
    <text evidence="5">The sequence shown here is derived from an EMBL/GenBank/DDBJ whole genome shotgun (WGS) entry which is preliminary data.</text>
</comment>
<dbReference type="PRINTS" id="PR00598">
    <property type="entry name" value="HTHMARR"/>
</dbReference>
<reference evidence="5" key="1">
    <citation type="journal article" date="2021" name="PeerJ">
        <title>Extensive microbial diversity within the chicken gut microbiome revealed by metagenomics and culture.</title>
        <authorList>
            <person name="Gilroy R."/>
            <person name="Ravi A."/>
            <person name="Getino M."/>
            <person name="Pursley I."/>
            <person name="Horton D.L."/>
            <person name="Alikhan N.F."/>
            <person name="Baker D."/>
            <person name="Gharbi K."/>
            <person name="Hall N."/>
            <person name="Watson M."/>
            <person name="Adriaenssens E.M."/>
            <person name="Foster-Nyarko E."/>
            <person name="Jarju S."/>
            <person name="Secka A."/>
            <person name="Antonio M."/>
            <person name="Oren A."/>
            <person name="Chaudhuri R.R."/>
            <person name="La Ragione R."/>
            <person name="Hildebrand F."/>
            <person name="Pallen M.J."/>
        </authorList>
    </citation>
    <scope>NUCLEOTIDE SEQUENCE</scope>
    <source>
        <strain evidence="5">ChiSjej1B19-8411</strain>
    </source>
</reference>
<dbReference type="AlphaFoldDB" id="A0A9D1WJJ9"/>
<reference evidence="5" key="2">
    <citation type="submission" date="2021-04" db="EMBL/GenBank/DDBJ databases">
        <authorList>
            <person name="Gilroy R."/>
        </authorList>
    </citation>
    <scope>NUCLEOTIDE SEQUENCE</scope>
    <source>
        <strain evidence="5">ChiSjej1B19-8411</strain>
    </source>
</reference>
<sequence>MFVKITHQYFLKNYRQMTALGIHPGQFPTLCLLAHQDGMTQREIAQKLNIQPPTVTVTIQRLEKSGMVCRREDERDRRISRISLTDLGRSTAEQIRAIMRRNEETMFQGFSESETCLLGRFFQQILENVKKIDTDQQEEKTHV</sequence>
<dbReference type="GO" id="GO:0003677">
    <property type="term" value="F:DNA binding"/>
    <property type="evidence" value="ECO:0007669"/>
    <property type="project" value="UniProtKB-KW"/>
</dbReference>
<dbReference type="InterPro" id="IPR012318">
    <property type="entry name" value="HTH_CRP"/>
</dbReference>
<dbReference type="SMART" id="SM00347">
    <property type="entry name" value="HTH_MARR"/>
    <property type="match status" value="1"/>
</dbReference>
<dbReference type="InterPro" id="IPR036390">
    <property type="entry name" value="WH_DNA-bd_sf"/>
</dbReference>
<dbReference type="Proteomes" id="UP000886817">
    <property type="component" value="Unassembled WGS sequence"/>
</dbReference>